<name>A0ABN8RST4_9CNID</name>
<evidence type="ECO:0000256" key="1">
    <source>
        <dbReference type="SAM" id="MobiDB-lite"/>
    </source>
</evidence>
<comment type="caution">
    <text evidence="2">The sequence shown here is derived from an EMBL/GenBank/DDBJ whole genome shotgun (WGS) entry which is preliminary data.</text>
</comment>
<dbReference type="EMBL" id="CALNXK010000315">
    <property type="protein sequence ID" value="CAH3182153.1"/>
    <property type="molecule type" value="Genomic_DNA"/>
</dbReference>
<accession>A0ABN8RST4</accession>
<protein>
    <submittedName>
        <fullName evidence="2">Uncharacterized protein</fullName>
    </submittedName>
</protein>
<organism evidence="2 3">
    <name type="scientific">Porites lobata</name>
    <dbReference type="NCBI Taxonomy" id="104759"/>
    <lineage>
        <taxon>Eukaryota</taxon>
        <taxon>Metazoa</taxon>
        <taxon>Cnidaria</taxon>
        <taxon>Anthozoa</taxon>
        <taxon>Hexacorallia</taxon>
        <taxon>Scleractinia</taxon>
        <taxon>Fungiina</taxon>
        <taxon>Poritidae</taxon>
        <taxon>Porites</taxon>
    </lineage>
</organism>
<dbReference type="Proteomes" id="UP001159405">
    <property type="component" value="Unassembled WGS sequence"/>
</dbReference>
<gene>
    <name evidence="2" type="ORF">PLOB_00026448</name>
</gene>
<evidence type="ECO:0000313" key="2">
    <source>
        <dbReference type="EMBL" id="CAH3182153.1"/>
    </source>
</evidence>
<feature type="region of interest" description="Disordered" evidence="1">
    <location>
        <begin position="78"/>
        <end position="99"/>
    </location>
</feature>
<feature type="non-terminal residue" evidence="2">
    <location>
        <position position="1"/>
    </location>
</feature>
<sequence>ANCDIQIIIDHHACLKDTFNSVIKSADHDTNVKKAIKQLMMKSLGERDFSAQETAHHLLSLKLHSTTFHVKSFSLNGSRRLQPSNDTSNGSCTSDSFLD</sequence>
<keyword evidence="3" id="KW-1185">Reference proteome</keyword>
<feature type="non-terminal residue" evidence="2">
    <location>
        <position position="99"/>
    </location>
</feature>
<evidence type="ECO:0000313" key="3">
    <source>
        <dbReference type="Proteomes" id="UP001159405"/>
    </source>
</evidence>
<proteinExistence type="predicted"/>
<reference evidence="2 3" key="1">
    <citation type="submission" date="2022-05" db="EMBL/GenBank/DDBJ databases">
        <authorList>
            <consortium name="Genoscope - CEA"/>
            <person name="William W."/>
        </authorList>
    </citation>
    <scope>NUCLEOTIDE SEQUENCE [LARGE SCALE GENOMIC DNA]</scope>
</reference>